<dbReference type="Proteomes" id="UP000501452">
    <property type="component" value="Chromosome"/>
</dbReference>
<dbReference type="GO" id="GO:0005886">
    <property type="term" value="C:plasma membrane"/>
    <property type="evidence" value="ECO:0007669"/>
    <property type="project" value="UniProtKB-SubCell"/>
</dbReference>
<keyword evidence="1" id="KW-0472">Membrane</keyword>
<keyword evidence="3" id="KW-1185">Reference proteome</keyword>
<feature type="transmembrane region" description="Helical" evidence="1">
    <location>
        <begin position="88"/>
        <end position="111"/>
    </location>
</feature>
<dbReference type="GO" id="GO:0140359">
    <property type="term" value="F:ABC-type transporter activity"/>
    <property type="evidence" value="ECO:0007669"/>
    <property type="project" value="InterPro"/>
</dbReference>
<dbReference type="PANTHER" id="PTHR37305:SF1">
    <property type="entry name" value="MEMBRANE PROTEIN"/>
    <property type="match status" value="1"/>
</dbReference>
<organism evidence="2 3">
    <name type="scientific">Rubrobacter tropicus</name>
    <dbReference type="NCBI Taxonomy" id="2653851"/>
    <lineage>
        <taxon>Bacteria</taxon>
        <taxon>Bacillati</taxon>
        <taxon>Actinomycetota</taxon>
        <taxon>Rubrobacteria</taxon>
        <taxon>Rubrobacterales</taxon>
        <taxon>Rubrobacteraceae</taxon>
        <taxon>Rubrobacter</taxon>
    </lineage>
</organism>
<sequence>MGASFRAESLKLRRRPAVWVLGLIWLVLTVIVGYAVVYVFLVNAPSPPVPEDIPEREREQIQQQERQFQEDQLRSLLPENLVSSTMPVFGNLGGAIALILGTLVVGGEYGWGTLKTIVTQRPNRPQVFGGKLLALWVVLVLFVIAVFVGSAAAGYVIAGLEGSPVGWPPAGELVRAFGSGVLILTLWAAFGALLATLFRSTALSVGLGLVYVLVLETLVLSLPIQNEAFQDAREFFPGQNSTFLANSFAEGPFSPPNPPVDPGQAALVVAAYAIVFVVVAALVFSRRDVV</sequence>
<evidence type="ECO:0000313" key="2">
    <source>
        <dbReference type="EMBL" id="QIN81647.1"/>
    </source>
</evidence>
<gene>
    <name evidence="2" type="ORF">GBA63_02640</name>
</gene>
<dbReference type="AlphaFoldDB" id="A0A6G8Q5P5"/>
<dbReference type="Pfam" id="PF12679">
    <property type="entry name" value="ABC2_membrane_2"/>
    <property type="match status" value="1"/>
</dbReference>
<feature type="transmembrane region" description="Helical" evidence="1">
    <location>
        <begin position="265"/>
        <end position="284"/>
    </location>
</feature>
<feature type="transmembrane region" description="Helical" evidence="1">
    <location>
        <begin position="132"/>
        <end position="157"/>
    </location>
</feature>
<keyword evidence="1" id="KW-1133">Transmembrane helix</keyword>
<dbReference type="EMBL" id="CP045119">
    <property type="protein sequence ID" value="QIN81647.1"/>
    <property type="molecule type" value="Genomic_DNA"/>
</dbReference>
<evidence type="ECO:0000256" key="1">
    <source>
        <dbReference type="SAM" id="Phobius"/>
    </source>
</evidence>
<name>A0A6G8Q5P5_9ACTN</name>
<accession>A0A6G8Q5P5</accession>
<keyword evidence="1" id="KW-0812">Transmembrane</keyword>
<feature type="transmembrane region" description="Helical" evidence="1">
    <location>
        <begin position="20"/>
        <end position="41"/>
    </location>
</feature>
<proteinExistence type="predicted"/>
<dbReference type="RefSeq" id="WP_166173235.1">
    <property type="nucleotide sequence ID" value="NZ_CP045119.1"/>
</dbReference>
<reference evidence="2 3" key="1">
    <citation type="submission" date="2019-10" db="EMBL/GenBank/DDBJ databases">
        <title>Rubrobacter sp nov SCSIO 52090 isolated from a deep-sea sediment in the South China Sea.</title>
        <authorList>
            <person name="Chen R.W."/>
        </authorList>
    </citation>
    <scope>NUCLEOTIDE SEQUENCE [LARGE SCALE GENOMIC DNA]</scope>
    <source>
        <strain evidence="2 3">SCSIO 52909</strain>
    </source>
</reference>
<feature type="transmembrane region" description="Helical" evidence="1">
    <location>
        <begin position="177"/>
        <end position="198"/>
    </location>
</feature>
<protein>
    <submittedName>
        <fullName evidence="2">ABC transporter permease subunit</fullName>
    </submittedName>
</protein>
<dbReference type="PANTHER" id="PTHR37305">
    <property type="entry name" value="INTEGRAL MEMBRANE PROTEIN-RELATED"/>
    <property type="match status" value="1"/>
</dbReference>
<feature type="transmembrane region" description="Helical" evidence="1">
    <location>
        <begin position="205"/>
        <end position="224"/>
    </location>
</feature>
<dbReference type="KEGG" id="rub:GBA63_02640"/>
<evidence type="ECO:0000313" key="3">
    <source>
        <dbReference type="Proteomes" id="UP000501452"/>
    </source>
</evidence>